<keyword evidence="7" id="KW-0030">Aminoacyl-tRNA synthetase</keyword>
<keyword evidence="5" id="KW-0067">ATP-binding</keyword>
<dbReference type="Pfam" id="PF00133">
    <property type="entry name" value="tRNA-synt_1"/>
    <property type="match status" value="1"/>
</dbReference>
<comment type="similarity">
    <text evidence="1">Belongs to the class-I aminoacyl-tRNA synthetase family.</text>
</comment>
<organism evidence="11 12">
    <name type="scientific">Aplysia californica</name>
    <name type="common">California sea hare</name>
    <dbReference type="NCBI Taxonomy" id="6500"/>
    <lineage>
        <taxon>Eukaryota</taxon>
        <taxon>Metazoa</taxon>
        <taxon>Spiralia</taxon>
        <taxon>Lophotrochozoa</taxon>
        <taxon>Mollusca</taxon>
        <taxon>Gastropoda</taxon>
        <taxon>Heterobranchia</taxon>
        <taxon>Euthyneura</taxon>
        <taxon>Tectipleura</taxon>
        <taxon>Aplysiida</taxon>
        <taxon>Aplysioidea</taxon>
        <taxon>Aplysiidae</taxon>
        <taxon>Aplysia</taxon>
    </lineage>
</organism>
<dbReference type="InterPro" id="IPR001412">
    <property type="entry name" value="aa-tRNA-synth_I_CS"/>
</dbReference>
<dbReference type="InterPro" id="IPR002303">
    <property type="entry name" value="Valyl-tRNA_ligase"/>
</dbReference>
<evidence type="ECO:0000256" key="7">
    <source>
        <dbReference type="ARBA" id="ARBA00023146"/>
    </source>
</evidence>
<dbReference type="RefSeq" id="XP_012941415.1">
    <property type="nucleotide sequence ID" value="XM_013085961.2"/>
</dbReference>
<evidence type="ECO:0000256" key="4">
    <source>
        <dbReference type="ARBA" id="ARBA00022741"/>
    </source>
</evidence>
<dbReference type="InterPro" id="IPR002300">
    <property type="entry name" value="aa-tRNA-synth_Ia"/>
</dbReference>
<evidence type="ECO:0000256" key="2">
    <source>
        <dbReference type="ARBA" id="ARBA00013169"/>
    </source>
</evidence>
<dbReference type="SUPFAM" id="SSF52374">
    <property type="entry name" value="Nucleotidylyl transferase"/>
    <property type="match status" value="1"/>
</dbReference>
<evidence type="ECO:0000256" key="8">
    <source>
        <dbReference type="ARBA" id="ARBA00029936"/>
    </source>
</evidence>
<dbReference type="PANTHER" id="PTHR11946:SF109">
    <property type="entry name" value="VALINE--TRNA LIGASE"/>
    <property type="match status" value="1"/>
</dbReference>
<gene>
    <name evidence="12" type="primary">LOC101856486</name>
</gene>
<dbReference type="GeneID" id="101856486"/>
<accession>A0ABM1A5V2</accession>
<reference evidence="12" key="1">
    <citation type="submission" date="2025-08" db="UniProtKB">
        <authorList>
            <consortium name="RefSeq"/>
        </authorList>
    </citation>
    <scope>IDENTIFICATION</scope>
</reference>
<dbReference type="PROSITE" id="PS00178">
    <property type="entry name" value="AA_TRNA_LIGASE_I"/>
    <property type="match status" value="1"/>
</dbReference>
<dbReference type="PANTHER" id="PTHR11946">
    <property type="entry name" value="VALYL-TRNA SYNTHETASES"/>
    <property type="match status" value="1"/>
</dbReference>
<evidence type="ECO:0000313" key="12">
    <source>
        <dbReference type="RefSeq" id="XP_012941415.1"/>
    </source>
</evidence>
<sequence length="289" mass="33266">MAAPWMRPSFTMRLHRLNYIYNCHCLSFWGNVCPMSTHLSHLIKREFQQSRQHSSKNGDLKIPKKDCSQPLGKTHDPAQVESEWYQWWIQQGYFSPQAGGAESAPVFSLLLPPPNVTGRLHLGHALTGAVQDAVVRRHRMNGVCAVWVPGSDHAGVATQSVVERQMCAARGVSRRELGRDTFVTHVWDWTHRHGHEIMKQLQRLGLSLDWSRQYFTMDKALCASVTEAFCRLYRKGLIYRDRRMVHWCCHLQSTLSDIEVEHRRLDGPTYIRIPGLEEPVELGVLDRFA</sequence>
<dbReference type="InterPro" id="IPR014729">
    <property type="entry name" value="Rossmann-like_a/b/a_fold"/>
</dbReference>
<keyword evidence="11" id="KW-1185">Reference proteome</keyword>
<keyword evidence="3 12" id="KW-0436">Ligase</keyword>
<dbReference type="Gene3D" id="3.40.50.620">
    <property type="entry name" value="HUPs"/>
    <property type="match status" value="1"/>
</dbReference>
<feature type="domain" description="Aminoacyl-tRNA synthetase class Ia" evidence="10">
    <location>
        <begin position="83"/>
        <end position="263"/>
    </location>
</feature>
<evidence type="ECO:0000313" key="11">
    <source>
        <dbReference type="Proteomes" id="UP000694888"/>
    </source>
</evidence>
<evidence type="ECO:0000259" key="10">
    <source>
        <dbReference type="Pfam" id="PF00133"/>
    </source>
</evidence>
<evidence type="ECO:0000256" key="1">
    <source>
        <dbReference type="ARBA" id="ARBA00005594"/>
    </source>
</evidence>
<feature type="non-terminal residue" evidence="12">
    <location>
        <position position="289"/>
    </location>
</feature>
<evidence type="ECO:0000256" key="9">
    <source>
        <dbReference type="SAM" id="MobiDB-lite"/>
    </source>
</evidence>
<dbReference type="EC" id="6.1.1.9" evidence="2"/>
<protein>
    <recommendedName>
        <fullName evidence="2">valine--tRNA ligase</fullName>
        <ecNumber evidence="2">6.1.1.9</ecNumber>
    </recommendedName>
    <alternativeName>
        <fullName evidence="8">Valyl-tRNA synthetase</fullName>
    </alternativeName>
</protein>
<keyword evidence="6" id="KW-0648">Protein biosynthesis</keyword>
<feature type="compositionally biased region" description="Basic and acidic residues" evidence="9">
    <location>
        <begin position="56"/>
        <end position="75"/>
    </location>
</feature>
<evidence type="ECO:0000256" key="6">
    <source>
        <dbReference type="ARBA" id="ARBA00022917"/>
    </source>
</evidence>
<evidence type="ECO:0000256" key="5">
    <source>
        <dbReference type="ARBA" id="ARBA00022840"/>
    </source>
</evidence>
<evidence type="ECO:0000256" key="3">
    <source>
        <dbReference type="ARBA" id="ARBA00022598"/>
    </source>
</evidence>
<dbReference type="GO" id="GO:0016874">
    <property type="term" value="F:ligase activity"/>
    <property type="evidence" value="ECO:0007669"/>
    <property type="project" value="UniProtKB-KW"/>
</dbReference>
<keyword evidence="4" id="KW-0547">Nucleotide-binding</keyword>
<dbReference type="Proteomes" id="UP000694888">
    <property type="component" value="Unplaced"/>
</dbReference>
<name>A0ABM1A5V2_APLCA</name>
<proteinExistence type="inferred from homology"/>
<feature type="region of interest" description="Disordered" evidence="9">
    <location>
        <begin position="50"/>
        <end position="75"/>
    </location>
</feature>